<accession>A0A8S1DLW8</accession>
<keyword evidence="3" id="KW-1185">Reference proteome</keyword>
<dbReference type="InterPro" id="IPR000210">
    <property type="entry name" value="BTB/POZ_dom"/>
</dbReference>
<dbReference type="GO" id="GO:0022008">
    <property type="term" value="P:neurogenesis"/>
    <property type="evidence" value="ECO:0007669"/>
    <property type="project" value="TreeGrafter"/>
</dbReference>
<gene>
    <name evidence="2" type="ORF">CLODIP_2_CD12207</name>
</gene>
<proteinExistence type="predicted"/>
<dbReference type="PANTHER" id="PTHR45774">
    <property type="entry name" value="BTB/POZ DOMAIN-CONTAINING"/>
    <property type="match status" value="1"/>
</dbReference>
<dbReference type="SMART" id="SM00875">
    <property type="entry name" value="BACK"/>
    <property type="match status" value="1"/>
</dbReference>
<dbReference type="AlphaFoldDB" id="A0A8S1DLW8"/>
<dbReference type="PANTHER" id="PTHR45774:SF9">
    <property type="entry name" value="LUTE, ISOFORM D"/>
    <property type="match status" value="1"/>
</dbReference>
<reference evidence="2 3" key="1">
    <citation type="submission" date="2020-04" db="EMBL/GenBank/DDBJ databases">
        <authorList>
            <person name="Alioto T."/>
            <person name="Alioto T."/>
            <person name="Gomez Garrido J."/>
        </authorList>
    </citation>
    <scope>NUCLEOTIDE SEQUENCE [LARGE SCALE GENOMIC DNA]</scope>
</reference>
<dbReference type="Pfam" id="PF00651">
    <property type="entry name" value="BTB"/>
    <property type="match status" value="1"/>
</dbReference>
<feature type="domain" description="BTB" evidence="1">
    <location>
        <begin position="16"/>
        <end position="91"/>
    </location>
</feature>
<sequence length="435" mass="49932">MDFDYQHKLYTEGTDYDVTLAVGAENPATIFRCHRLVLAHASVPFNIMFFGNFEESDRDKDDPILIEQKMSPAAFDAAMRFIYGNVREFQNNTTLACEVFQFAHKWMMKILKEAAAEELRKAEMKDVLMVYDMFKFLNEKEEQEILKKIIRKNTSEILRADTWPSTPAAIVLEIFSEKTLNVSCEEELFRALIQWGDANLNECNLRTKIDSALKQIRFLLMNPDLFVLLQRENIFSPEERANIYLSIANQDPTRLPPGFSRSQEPRELKIDLEIEFCLVENYSAVNSRSQVSSLTFSLQETVHITHFVLNCLRNEGNYGKGVELVCKLSNASLNYTTLAYATFKGMIGRGTGPVFFARPVQLKAGNWYNLSVQYLMNNSLVAKSFGSNGRLEAANWDWTDKEEMEEKLKVTTEGDFIDLSGSHVDIERIGIRFVQ</sequence>
<dbReference type="Pfam" id="PF07707">
    <property type="entry name" value="BACK"/>
    <property type="match status" value="1"/>
</dbReference>
<dbReference type="PROSITE" id="PS50097">
    <property type="entry name" value="BTB"/>
    <property type="match status" value="1"/>
</dbReference>
<evidence type="ECO:0000259" key="1">
    <source>
        <dbReference type="PROSITE" id="PS50097"/>
    </source>
</evidence>
<evidence type="ECO:0000313" key="3">
    <source>
        <dbReference type="Proteomes" id="UP000494165"/>
    </source>
</evidence>
<comment type="caution">
    <text evidence="2">The sequence shown here is derived from an EMBL/GenBank/DDBJ whole genome shotgun (WGS) entry which is preliminary data.</text>
</comment>
<organism evidence="2 3">
    <name type="scientific">Cloeon dipterum</name>
    <dbReference type="NCBI Taxonomy" id="197152"/>
    <lineage>
        <taxon>Eukaryota</taxon>
        <taxon>Metazoa</taxon>
        <taxon>Ecdysozoa</taxon>
        <taxon>Arthropoda</taxon>
        <taxon>Hexapoda</taxon>
        <taxon>Insecta</taxon>
        <taxon>Pterygota</taxon>
        <taxon>Palaeoptera</taxon>
        <taxon>Ephemeroptera</taxon>
        <taxon>Pisciforma</taxon>
        <taxon>Baetidae</taxon>
        <taxon>Cloeon</taxon>
    </lineage>
</organism>
<dbReference type="InterPro" id="IPR011705">
    <property type="entry name" value="BACK"/>
</dbReference>
<dbReference type="InterPro" id="IPR011333">
    <property type="entry name" value="SKP1/BTB/POZ_sf"/>
</dbReference>
<dbReference type="Proteomes" id="UP000494165">
    <property type="component" value="Unassembled WGS sequence"/>
</dbReference>
<dbReference type="SMART" id="SM00225">
    <property type="entry name" value="BTB"/>
    <property type="match status" value="1"/>
</dbReference>
<name>A0A8S1DLW8_9INSE</name>
<evidence type="ECO:0000313" key="2">
    <source>
        <dbReference type="EMBL" id="CAB3381594.1"/>
    </source>
</evidence>
<dbReference type="EMBL" id="CADEPI010000238">
    <property type="protein sequence ID" value="CAB3381594.1"/>
    <property type="molecule type" value="Genomic_DNA"/>
</dbReference>
<dbReference type="SUPFAM" id="SSF54695">
    <property type="entry name" value="POZ domain"/>
    <property type="match status" value="1"/>
</dbReference>
<protein>
    <recommendedName>
        <fullName evidence="1">BTB domain-containing protein</fullName>
    </recommendedName>
</protein>
<dbReference type="Gene3D" id="3.30.710.10">
    <property type="entry name" value="Potassium Channel Kv1.1, Chain A"/>
    <property type="match status" value="1"/>
</dbReference>
<dbReference type="GO" id="GO:0005829">
    <property type="term" value="C:cytosol"/>
    <property type="evidence" value="ECO:0007669"/>
    <property type="project" value="TreeGrafter"/>
</dbReference>
<dbReference type="Gene3D" id="1.25.40.420">
    <property type="match status" value="1"/>
</dbReference>
<dbReference type="OrthoDB" id="45365at2759"/>